<evidence type="ECO:0000256" key="5">
    <source>
        <dbReference type="ARBA" id="ARBA00022842"/>
    </source>
</evidence>
<evidence type="ECO:0000256" key="6">
    <source>
        <dbReference type="HAMAP-Rule" id="MF_00265"/>
    </source>
</evidence>
<evidence type="ECO:0000256" key="1">
    <source>
        <dbReference type="ARBA" id="ARBA00022649"/>
    </source>
</evidence>
<accession>A0ABX6JTN4</accession>
<keyword evidence="4 6" id="KW-0378">Hydrolase</keyword>
<dbReference type="HAMAP" id="MF_00265">
    <property type="entry name" value="VapC_Nob1"/>
    <property type="match status" value="1"/>
</dbReference>
<keyword evidence="1 6" id="KW-1277">Toxin-antitoxin system</keyword>
<reference evidence="8 9" key="1">
    <citation type="submission" date="2020-03" db="EMBL/GenBank/DDBJ databases">
        <title>Leucobacter sp. nov., isolated from beetles.</title>
        <authorList>
            <person name="Hyun D.-W."/>
            <person name="Bae J.-W."/>
        </authorList>
    </citation>
    <scope>NUCLEOTIDE SEQUENCE [LARGE SCALE GENOMIC DNA]</scope>
    <source>
        <strain evidence="8 9">HDW9A</strain>
    </source>
</reference>
<evidence type="ECO:0000256" key="2">
    <source>
        <dbReference type="ARBA" id="ARBA00022722"/>
    </source>
</evidence>
<evidence type="ECO:0000256" key="3">
    <source>
        <dbReference type="ARBA" id="ARBA00022723"/>
    </source>
</evidence>
<name>A0ABX6JTN4_9MICO</name>
<keyword evidence="5 6" id="KW-0460">Magnesium</keyword>
<evidence type="ECO:0000313" key="8">
    <source>
        <dbReference type="EMBL" id="QIM17568.1"/>
    </source>
</evidence>
<feature type="binding site" evidence="6">
    <location>
        <position position="91"/>
    </location>
    <ligand>
        <name>Mg(2+)</name>
        <dbReference type="ChEBI" id="CHEBI:18420"/>
    </ligand>
</feature>
<comment type="similarity">
    <text evidence="6">Belongs to the PINc/VapC protein family.</text>
</comment>
<feature type="binding site" evidence="6">
    <location>
        <position position="6"/>
    </location>
    <ligand>
        <name>Mg(2+)</name>
        <dbReference type="ChEBI" id="CHEBI:18420"/>
    </ligand>
</feature>
<dbReference type="CDD" id="cd09874">
    <property type="entry name" value="PIN_MT3492-like"/>
    <property type="match status" value="1"/>
</dbReference>
<dbReference type="InterPro" id="IPR002716">
    <property type="entry name" value="PIN_dom"/>
</dbReference>
<feature type="domain" description="PIN" evidence="7">
    <location>
        <begin position="3"/>
        <end position="120"/>
    </location>
</feature>
<keyword evidence="3 6" id="KW-0479">Metal-binding</keyword>
<evidence type="ECO:0000313" key="9">
    <source>
        <dbReference type="Proteomes" id="UP000503441"/>
    </source>
</evidence>
<dbReference type="Pfam" id="PF01850">
    <property type="entry name" value="PIN"/>
    <property type="match status" value="1"/>
</dbReference>
<keyword evidence="6" id="KW-0800">Toxin</keyword>
<dbReference type="InterPro" id="IPR022907">
    <property type="entry name" value="VapC_family"/>
</dbReference>
<keyword evidence="9" id="KW-1185">Reference proteome</keyword>
<evidence type="ECO:0000256" key="4">
    <source>
        <dbReference type="ARBA" id="ARBA00022801"/>
    </source>
</evidence>
<protein>
    <recommendedName>
        <fullName evidence="6">Ribonuclease VapC</fullName>
        <shortName evidence="6">RNase VapC</shortName>
        <ecNumber evidence="6">3.1.-.-</ecNumber>
    </recommendedName>
    <alternativeName>
        <fullName evidence="6">Toxin VapC</fullName>
    </alternativeName>
</protein>
<dbReference type="EMBL" id="CP049933">
    <property type="protein sequence ID" value="QIM17568.1"/>
    <property type="molecule type" value="Genomic_DNA"/>
</dbReference>
<gene>
    <name evidence="6" type="primary">vapC</name>
    <name evidence="8" type="ORF">G7066_00530</name>
</gene>
<dbReference type="InterPro" id="IPR029060">
    <property type="entry name" value="PIN-like_dom_sf"/>
</dbReference>
<dbReference type="SUPFAM" id="SSF88723">
    <property type="entry name" value="PIN domain-like"/>
    <property type="match status" value="1"/>
</dbReference>
<dbReference type="RefSeq" id="WP_166328230.1">
    <property type="nucleotide sequence ID" value="NZ_CP049933.1"/>
</dbReference>
<dbReference type="EC" id="3.1.-.-" evidence="6"/>
<keyword evidence="2 6" id="KW-0540">Nuclease</keyword>
<dbReference type="Gene3D" id="3.40.50.1010">
    <property type="entry name" value="5'-nuclease"/>
    <property type="match status" value="1"/>
</dbReference>
<sequence length="131" mass="14711">MLVYVDTSALVKFVLPEPEHEALLTWSERPEVRLMTSDLTITEFTRAVRRANKSKTPSVREMLSRCGFVRLDPSLYEEAGRLEPHELRSLDAIHLAAALALGSQLDGMLTYDNRLAEAARNVGIRTISVDE</sequence>
<proteinExistence type="inferred from homology"/>
<organism evidence="8 9">
    <name type="scientific">Leucobacter coleopterorum</name>
    <dbReference type="NCBI Taxonomy" id="2714933"/>
    <lineage>
        <taxon>Bacteria</taxon>
        <taxon>Bacillati</taxon>
        <taxon>Actinomycetota</taxon>
        <taxon>Actinomycetes</taxon>
        <taxon>Micrococcales</taxon>
        <taxon>Microbacteriaceae</taxon>
        <taxon>Leucobacter</taxon>
    </lineage>
</organism>
<comment type="cofactor">
    <cofactor evidence="6">
        <name>Mg(2+)</name>
        <dbReference type="ChEBI" id="CHEBI:18420"/>
    </cofactor>
</comment>
<comment type="function">
    <text evidence="6">Toxic component of a toxin-antitoxin (TA) system. An RNase.</text>
</comment>
<evidence type="ECO:0000259" key="7">
    <source>
        <dbReference type="Pfam" id="PF01850"/>
    </source>
</evidence>
<dbReference type="Proteomes" id="UP000503441">
    <property type="component" value="Chromosome"/>
</dbReference>